<dbReference type="InterPro" id="IPR036069">
    <property type="entry name" value="DUF34/NIF3_sf"/>
</dbReference>
<evidence type="ECO:0000256" key="2">
    <source>
        <dbReference type="ARBA" id="ARBA00022112"/>
    </source>
</evidence>
<accession>A0ABU0NEF6</accession>
<comment type="caution">
    <text evidence="4">The sequence shown here is derived from an EMBL/GenBank/DDBJ whole genome shotgun (WGS) entry which is preliminary data.</text>
</comment>
<dbReference type="Proteomes" id="UP001236620">
    <property type="component" value="Unassembled WGS sequence"/>
</dbReference>
<dbReference type="NCBIfam" id="TIGR00486">
    <property type="entry name" value="YbgI_SA1388"/>
    <property type="match status" value="1"/>
</dbReference>
<evidence type="ECO:0000256" key="1">
    <source>
        <dbReference type="ARBA" id="ARBA00006964"/>
    </source>
</evidence>
<dbReference type="InterPro" id="IPR002678">
    <property type="entry name" value="DUF34/NIF3"/>
</dbReference>
<evidence type="ECO:0000313" key="4">
    <source>
        <dbReference type="EMBL" id="MDQ0567817.1"/>
    </source>
</evidence>
<dbReference type="GO" id="GO:0003934">
    <property type="term" value="F:GTP cyclohydrolase I activity"/>
    <property type="evidence" value="ECO:0007669"/>
    <property type="project" value="UniProtKB-EC"/>
</dbReference>
<keyword evidence="5" id="KW-1185">Reference proteome</keyword>
<dbReference type="EMBL" id="JAUSWP010000003">
    <property type="protein sequence ID" value="MDQ0567817.1"/>
    <property type="molecule type" value="Genomic_DNA"/>
</dbReference>
<keyword evidence="3" id="KW-0479">Metal-binding</keyword>
<gene>
    <name evidence="4" type="ORF">J2Z63_000462</name>
</gene>
<dbReference type="Pfam" id="PF01784">
    <property type="entry name" value="DUF34_NIF3"/>
    <property type="match status" value="1"/>
</dbReference>
<proteinExistence type="inferred from homology"/>
<dbReference type="SUPFAM" id="SSF102705">
    <property type="entry name" value="NIF3 (NGG1p interacting factor 3)-like"/>
    <property type="match status" value="1"/>
</dbReference>
<name>A0ABU0NEF6_9MOLU</name>
<sequence>MLLVNITKYLDKKFNPKKASDWDNVGFQIFNKKALDANFNVNKVLICLDLTNDCLEYALKNNVNLIISRHPFIFAELKQEKQNPIKKEMIKKLTKNNIVVFSIHTNYDASSNQNLNEIINKEIEIKNYKKYGYENESNIFYLKKEIKIEDLIQSLAKIFNSESVRFNSNIDLNSKTNQIYITTGSGASTMVYNSLKNCVFITGEVKWNEWIYANDNNVCLIELGHYMENYFVDDIKDKLTNKFNDLEILTYDINNQFITRKKV</sequence>
<protein>
    <recommendedName>
        <fullName evidence="2">GTP cyclohydrolase 1 type 2 homolog</fullName>
    </recommendedName>
</protein>
<keyword evidence="4" id="KW-0378">Hydrolase</keyword>
<evidence type="ECO:0000313" key="5">
    <source>
        <dbReference type="Proteomes" id="UP001236620"/>
    </source>
</evidence>
<comment type="similarity">
    <text evidence="1">Belongs to the GTP cyclohydrolase I type 2/NIF3 family.</text>
</comment>
<reference evidence="4" key="1">
    <citation type="submission" date="2023-07" db="EMBL/GenBank/DDBJ databases">
        <title>Genomic Encyclopedia of Type Strains, Phase IV (KMG-IV): sequencing the most valuable type-strain genomes for metagenomic binning, comparative biology and taxonomic classification.</title>
        <authorList>
            <person name="Goeker M."/>
        </authorList>
    </citation>
    <scope>NUCLEOTIDE SEQUENCE [LARGE SCALE GENOMIC DNA]</scope>
    <source>
        <strain evidence="4">DSM 22019</strain>
    </source>
</reference>
<evidence type="ECO:0000256" key="3">
    <source>
        <dbReference type="ARBA" id="ARBA00022723"/>
    </source>
</evidence>
<dbReference type="Gene3D" id="3.40.1390.30">
    <property type="entry name" value="NIF3 (NGG1p interacting factor 3)-like"/>
    <property type="match status" value="2"/>
</dbReference>
<dbReference type="PANTHER" id="PTHR13799">
    <property type="entry name" value="NGG1 INTERACTING FACTOR 3"/>
    <property type="match status" value="1"/>
</dbReference>
<dbReference type="RefSeq" id="WP_307444814.1">
    <property type="nucleotide sequence ID" value="NZ_JAUSWP010000003.1"/>
</dbReference>
<dbReference type="PANTHER" id="PTHR13799:SF14">
    <property type="entry name" value="GTP CYCLOHYDROLASE 1 TYPE 2 HOMOLOG"/>
    <property type="match status" value="1"/>
</dbReference>
<organism evidence="4 5">
    <name type="scientific">Mycoplasma yeatsii</name>
    <dbReference type="NCBI Taxonomy" id="51365"/>
    <lineage>
        <taxon>Bacteria</taxon>
        <taxon>Bacillati</taxon>
        <taxon>Mycoplasmatota</taxon>
        <taxon>Mollicutes</taxon>
        <taxon>Mycoplasmataceae</taxon>
        <taxon>Mycoplasma</taxon>
    </lineage>
</organism>